<dbReference type="Proteomes" id="UP000239469">
    <property type="component" value="Unassembled WGS sequence"/>
</dbReference>
<evidence type="ECO:0000313" key="2">
    <source>
        <dbReference type="EMBL" id="PRP71027.1"/>
    </source>
</evidence>
<accession>A0A2S9X5S0</accession>
<evidence type="ECO:0000259" key="1">
    <source>
        <dbReference type="Pfam" id="PF20376"/>
    </source>
</evidence>
<gene>
    <name evidence="2" type="ORF">BUE93_08715</name>
</gene>
<dbReference type="AlphaFoldDB" id="A0A2S9X5S0"/>
<evidence type="ECO:0000313" key="3">
    <source>
        <dbReference type="Proteomes" id="UP000239469"/>
    </source>
</evidence>
<dbReference type="InterPro" id="IPR046612">
    <property type="entry name" value="DUF6671"/>
</dbReference>
<dbReference type="EMBL" id="MTBD01000020">
    <property type="protein sequence ID" value="PRP71027.1"/>
    <property type="molecule type" value="Genomic_DNA"/>
</dbReference>
<feature type="domain" description="DUF6671" evidence="1">
    <location>
        <begin position="69"/>
        <end position="278"/>
    </location>
</feature>
<dbReference type="Pfam" id="PF20376">
    <property type="entry name" value="DUF6671"/>
    <property type="match status" value="1"/>
</dbReference>
<proteinExistence type="predicted"/>
<sequence>MPMEAGGMMLDRKAALLTLHGKQAALAPALAGIGWQVALVDSFDTDSLGTFTGETPRAGSQRDAALAKAKLACEISGLPHGIGSEGSFGGDPWLGSCAWATELLVYWDAAREYAVEAWISGPETHYRHWMLNGLDGLPELLRQADFPAHGLIVGRPGEPAFDKSLRDERALRTHLETHLAAGPLHLETDMRAHRNPTRMAMIARCAEKLAARLASPCPDCGVPGFGEIAPLAGAPCQDCGAPTRQPGVRRWQCPCCLAMRQETLGAPVSPQYCDVCNP</sequence>
<reference evidence="2 3" key="1">
    <citation type="submission" date="2017-01" db="EMBL/GenBank/DDBJ databases">
        <title>New insights into the genetic diversity of Chromobacterium isolated from tropical freshwater lake.</title>
        <authorList>
            <person name="Santos A.B."/>
            <person name="Nascimento A.M."/>
            <person name="Da Silva P.C."/>
        </authorList>
    </citation>
    <scope>NUCLEOTIDE SEQUENCE [LARGE SCALE GENOMIC DNA]</scope>
    <source>
        <strain evidence="2 3">56AF</strain>
    </source>
</reference>
<protein>
    <recommendedName>
        <fullName evidence="1">DUF6671 domain-containing protein</fullName>
    </recommendedName>
</protein>
<comment type="caution">
    <text evidence="2">The sequence shown here is derived from an EMBL/GenBank/DDBJ whole genome shotgun (WGS) entry which is preliminary data.</text>
</comment>
<name>A0A2S9X5S0_9NEIS</name>
<organism evidence="2 3">
    <name type="scientific">Chromobacterium amazonense</name>
    <dbReference type="NCBI Taxonomy" id="1382803"/>
    <lineage>
        <taxon>Bacteria</taxon>
        <taxon>Pseudomonadati</taxon>
        <taxon>Pseudomonadota</taxon>
        <taxon>Betaproteobacteria</taxon>
        <taxon>Neisseriales</taxon>
        <taxon>Chromobacteriaceae</taxon>
        <taxon>Chromobacterium</taxon>
    </lineage>
</organism>